<keyword evidence="5" id="KW-0444">Lipid biosynthesis</keyword>
<keyword evidence="17" id="KW-1185">Reference proteome</keyword>
<gene>
    <name evidence="16" type="ORF">FNF29_06541</name>
</gene>
<organism evidence="16 17">
    <name type="scientific">Cafeteria roenbergensis</name>
    <name type="common">Marine flagellate</name>
    <dbReference type="NCBI Taxonomy" id="33653"/>
    <lineage>
        <taxon>Eukaryota</taxon>
        <taxon>Sar</taxon>
        <taxon>Stramenopiles</taxon>
        <taxon>Bigyra</taxon>
        <taxon>Opalozoa</taxon>
        <taxon>Bicosoecida</taxon>
        <taxon>Cafeteriaceae</taxon>
        <taxon>Cafeteria</taxon>
    </lineage>
</organism>
<evidence type="ECO:0000256" key="13">
    <source>
        <dbReference type="ARBA" id="ARBA00023315"/>
    </source>
</evidence>
<keyword evidence="13" id="KW-0012">Acyltransferase</keyword>
<comment type="similarity">
    <text evidence="4 14">Belongs to the diacylglycerol acyltransferase family.</text>
</comment>
<evidence type="ECO:0000256" key="10">
    <source>
        <dbReference type="ARBA" id="ARBA00022989"/>
    </source>
</evidence>
<evidence type="ECO:0000256" key="15">
    <source>
        <dbReference type="SAM" id="MobiDB-lite"/>
    </source>
</evidence>
<feature type="region of interest" description="Disordered" evidence="15">
    <location>
        <begin position="370"/>
        <end position="399"/>
    </location>
</feature>
<proteinExistence type="inferred from homology"/>
<evidence type="ECO:0000256" key="6">
    <source>
        <dbReference type="ARBA" id="ARBA00022679"/>
    </source>
</evidence>
<feature type="compositionally biased region" description="Low complexity" evidence="15">
    <location>
        <begin position="381"/>
        <end position="393"/>
    </location>
</feature>
<evidence type="ECO:0000256" key="3">
    <source>
        <dbReference type="ARBA" id="ARBA00005189"/>
    </source>
</evidence>
<dbReference type="GO" id="GO:0005789">
    <property type="term" value="C:endoplasmic reticulum membrane"/>
    <property type="evidence" value="ECO:0007669"/>
    <property type="project" value="UniProtKB-SubCell"/>
</dbReference>
<evidence type="ECO:0000256" key="1">
    <source>
        <dbReference type="ARBA" id="ARBA00004477"/>
    </source>
</evidence>
<dbReference type="EMBL" id="VLTN01000051">
    <property type="protein sequence ID" value="KAA0148603.1"/>
    <property type="molecule type" value="Genomic_DNA"/>
</dbReference>
<keyword evidence="6 14" id="KW-0808">Transferase</keyword>
<protein>
    <recommendedName>
        <fullName evidence="14">Acyltransferase</fullName>
        <ecNumber evidence="14">2.3.1.-</ecNumber>
    </recommendedName>
</protein>
<evidence type="ECO:0000256" key="8">
    <source>
        <dbReference type="ARBA" id="ARBA00022798"/>
    </source>
</evidence>
<feature type="transmembrane region" description="Helical" evidence="14">
    <location>
        <begin position="76"/>
        <end position="97"/>
    </location>
</feature>
<dbReference type="OMA" id="FACAYHG"/>
<keyword evidence="8" id="KW-0319">Glycerol metabolism</keyword>
<sequence length="494" mass="53421">MPRCKTVVPSEERRPAVVKRTEWASPEEEAVMVSRVEEPACGLLRFWIILITGGTFHVFLAYSLIGCLFSEFVLGWPWYMSLGAFLAAYITCVSIAATERVGAPDPHIRGQQAMATLRDYLSLKCVIPDDVDLDPKPEQQPPSYIFGSHPHGIHAFGCSALNFAGNDMARYFPRVWHRLTGAIAVVLVLGGEQESIRTRGGEDAVWLKNRKGFVRLAMREGASLVPTYSFGLVDIYDYALPLQALRMWMVNTLRVCVPIFWGVAGTPCPYERPVTTVVGAPIHVEWTLHPHPALVEDAYCRYVDALERLYETHKAAAGYPADRNLHSLLRGVSDEVPGWRVPPCLSGDPATSCAQSDLIFIWGLVKGDPTPSAMPAHPRSSKGSSPKPARAAASGGGSGKALSRQLMELVGLSPAEASRAVSGGVSDAVFWKDIASLAPPRRMAELRRLVAAAGGDPAAAAMWQGLVDAGASGSATSLDALLRGLSPARVKSRR</sequence>
<evidence type="ECO:0000256" key="2">
    <source>
        <dbReference type="ARBA" id="ARBA00004771"/>
    </source>
</evidence>
<dbReference type="EC" id="2.3.1.-" evidence="14"/>
<reference evidence="16 17" key="1">
    <citation type="submission" date="2019-07" db="EMBL/GenBank/DDBJ databases">
        <title>Genomes of Cafeteria roenbergensis.</title>
        <authorList>
            <person name="Fischer M.G."/>
            <person name="Hackl T."/>
            <person name="Roman M."/>
        </authorList>
    </citation>
    <scope>NUCLEOTIDE SEQUENCE [LARGE SCALE GENOMIC DNA]</scope>
    <source>
        <strain evidence="16 17">BVI</strain>
    </source>
</reference>
<evidence type="ECO:0000256" key="9">
    <source>
        <dbReference type="ARBA" id="ARBA00022824"/>
    </source>
</evidence>
<dbReference type="InterPro" id="IPR007130">
    <property type="entry name" value="DAGAT"/>
</dbReference>
<keyword evidence="9 14" id="KW-0256">Endoplasmic reticulum</keyword>
<keyword evidence="11" id="KW-0443">Lipid metabolism</keyword>
<dbReference type="Pfam" id="PF03982">
    <property type="entry name" value="DAGAT"/>
    <property type="match status" value="1"/>
</dbReference>
<evidence type="ECO:0000256" key="7">
    <source>
        <dbReference type="ARBA" id="ARBA00022692"/>
    </source>
</evidence>
<evidence type="ECO:0000256" key="5">
    <source>
        <dbReference type="ARBA" id="ARBA00022516"/>
    </source>
</evidence>
<evidence type="ECO:0000256" key="11">
    <source>
        <dbReference type="ARBA" id="ARBA00023098"/>
    </source>
</evidence>
<dbReference type="PANTHER" id="PTHR12317">
    <property type="entry name" value="DIACYLGLYCEROL O-ACYLTRANSFERASE"/>
    <property type="match status" value="1"/>
</dbReference>
<dbReference type="PANTHER" id="PTHR12317:SF0">
    <property type="entry name" value="ACYLTRANSFERASE"/>
    <property type="match status" value="1"/>
</dbReference>
<feature type="transmembrane region" description="Helical" evidence="14">
    <location>
        <begin position="46"/>
        <end position="69"/>
    </location>
</feature>
<dbReference type="AlphaFoldDB" id="A0A5A8C6E2"/>
<keyword evidence="10 14" id="KW-1133">Transmembrane helix</keyword>
<accession>A0A5A8C6E2</accession>
<keyword evidence="12 14" id="KW-0472">Membrane</keyword>
<comment type="subcellular location">
    <subcellularLocation>
        <location evidence="1 14">Endoplasmic reticulum membrane</location>
        <topology evidence="1 14">Multi-pass membrane protein</topology>
    </subcellularLocation>
</comment>
<comment type="pathway">
    <text evidence="2">Glycerolipid metabolism; triacylglycerol biosynthesis.</text>
</comment>
<dbReference type="Proteomes" id="UP000323011">
    <property type="component" value="Unassembled WGS sequence"/>
</dbReference>
<name>A0A5A8C6E2_CAFRO</name>
<evidence type="ECO:0000256" key="12">
    <source>
        <dbReference type="ARBA" id="ARBA00023136"/>
    </source>
</evidence>
<dbReference type="GO" id="GO:0006629">
    <property type="term" value="P:lipid metabolic process"/>
    <property type="evidence" value="ECO:0007669"/>
    <property type="project" value="UniProtKB-KW"/>
</dbReference>
<comment type="pathway">
    <text evidence="3">Lipid metabolism.</text>
</comment>
<evidence type="ECO:0000313" key="17">
    <source>
        <dbReference type="Proteomes" id="UP000323011"/>
    </source>
</evidence>
<evidence type="ECO:0000313" key="16">
    <source>
        <dbReference type="EMBL" id="KAA0148603.1"/>
    </source>
</evidence>
<comment type="caution">
    <text evidence="16">The sequence shown here is derived from an EMBL/GenBank/DDBJ whole genome shotgun (WGS) entry which is preliminary data.</text>
</comment>
<evidence type="ECO:0000256" key="14">
    <source>
        <dbReference type="RuleBase" id="RU367023"/>
    </source>
</evidence>
<keyword evidence="7 14" id="KW-0812">Transmembrane</keyword>
<dbReference type="GO" id="GO:0008374">
    <property type="term" value="F:O-acyltransferase activity"/>
    <property type="evidence" value="ECO:0007669"/>
    <property type="project" value="InterPro"/>
</dbReference>
<evidence type="ECO:0000256" key="4">
    <source>
        <dbReference type="ARBA" id="ARBA00005420"/>
    </source>
</evidence>